<dbReference type="InterPro" id="IPR051089">
    <property type="entry name" value="prtT"/>
</dbReference>
<evidence type="ECO:0000256" key="1">
    <source>
        <dbReference type="ARBA" id="ARBA00004123"/>
    </source>
</evidence>
<dbReference type="PANTHER" id="PTHR31845">
    <property type="entry name" value="FINGER DOMAIN PROTEIN, PUTATIVE-RELATED"/>
    <property type="match status" value="1"/>
</dbReference>
<dbReference type="AlphaFoldDB" id="A0A166EFB3"/>
<dbReference type="OrthoDB" id="39175at2759"/>
<dbReference type="CDD" id="cd12148">
    <property type="entry name" value="fungal_TF_MHR"/>
    <property type="match status" value="1"/>
</dbReference>
<proteinExistence type="predicted"/>
<dbReference type="InterPro" id="IPR007219">
    <property type="entry name" value="XnlR_reg_dom"/>
</dbReference>
<feature type="region of interest" description="Disordered" evidence="7">
    <location>
        <begin position="162"/>
        <end position="262"/>
    </location>
</feature>
<dbReference type="GO" id="GO:0000981">
    <property type="term" value="F:DNA-binding transcription factor activity, RNA polymerase II-specific"/>
    <property type="evidence" value="ECO:0007669"/>
    <property type="project" value="InterPro"/>
</dbReference>
<protein>
    <recommendedName>
        <fullName evidence="8">Zn(2)-C6 fungal-type domain-containing protein</fullName>
    </recommendedName>
</protein>
<dbReference type="SUPFAM" id="SSF57701">
    <property type="entry name" value="Zn2/Cys6 DNA-binding domain"/>
    <property type="match status" value="1"/>
</dbReference>
<dbReference type="PROSITE" id="PS50048">
    <property type="entry name" value="ZN2_CY6_FUNGAL_2"/>
    <property type="match status" value="1"/>
</dbReference>
<dbReference type="SMART" id="SM00906">
    <property type="entry name" value="Fungal_trans"/>
    <property type="match status" value="1"/>
</dbReference>
<feature type="compositionally biased region" description="Basic and acidic residues" evidence="7">
    <location>
        <begin position="239"/>
        <end position="248"/>
    </location>
</feature>
<keyword evidence="6" id="KW-0539">Nucleus</keyword>
<feature type="compositionally biased region" description="Low complexity" evidence="7">
    <location>
        <begin position="222"/>
        <end position="232"/>
    </location>
</feature>
<keyword evidence="10" id="KW-1185">Reference proteome</keyword>
<dbReference type="Pfam" id="PF04082">
    <property type="entry name" value="Fungal_trans"/>
    <property type="match status" value="1"/>
</dbReference>
<name>A0A166EFB3_9AGAM</name>
<feature type="domain" description="Zn(2)-C6 fungal-type" evidence="8">
    <location>
        <begin position="267"/>
        <end position="299"/>
    </location>
</feature>
<dbReference type="PANTHER" id="PTHR31845:SF19">
    <property type="entry name" value="TRANSCRIPTION FACTOR DOMAIN-CONTAINING PROTEIN"/>
    <property type="match status" value="1"/>
</dbReference>
<dbReference type="Gene3D" id="4.10.240.10">
    <property type="entry name" value="Zn(2)-C6 fungal-type DNA-binding domain"/>
    <property type="match status" value="1"/>
</dbReference>
<evidence type="ECO:0000256" key="3">
    <source>
        <dbReference type="ARBA" id="ARBA00023015"/>
    </source>
</evidence>
<evidence type="ECO:0000313" key="10">
    <source>
        <dbReference type="Proteomes" id="UP000076798"/>
    </source>
</evidence>
<sequence>MSTYQPLTQQPDPGYQSQYFIPQNYTFGTELQGQGPPNTTPSYPIYPNAYSVPSYYDDRTPFLNLQNNLNPSYPPSLDDGYSQTSGSSPEPPSIVEDPSSSWQQPATMNPDQQMYYAPQHYQPQALPMPLISEENSGLNKRKRSNGSISPRVSPYHHAVHLPHQPTQSHTVHPSQQPPLHTQSPRQLKAQLASEANSVNRQARQKPRLRGPRSGANPLVPASSISSNPSGHSNLNFGERSTEPNEEMHPSPPAAKATSRKRKLTTKACMRCRQQKMKCEPLPGSASCRKCTAAKHECRFGERKQRAAGQRELLLAKIRARDRAIDLLISKIRQSDSETPLALEIDRLPEFKELGAELKVLKKDKKERLKDLKDLLDSESDESPDVEMEEAEHFKEEDDSDDDDVVEIKALVKAPIEVAASVPEKEPGPSKRSSKPSLRTDVESLLKRVEGQEMLPDVQAPMGLIAEQALEMFGDKVDGEGEQDRGLASQGFFRPGPLADQSLRRILIERGELAPEILTNGLFTVEQVEELFEIFFKWIHPLIAMLDPAIHTPSTVLVRSPFLFTVICAIASKHLPPRPRAITDPTMHAAIATSGGPTPTHSSASVHEMAMHHARTAAAAAVVGGRKSVEMCQAFVLMCTYSPPARRWEEDRSSVFSGMAVKMAIDLGLYKCEWDVNQVSDDSKSGPERERETRERNNRFRTWLVCYNLDKSTSLQFGKPSGIREDAAVERSAVWCKGPYNLSYDLHTAGHNALLRCMGRYHELVSSSPGLLEKDIRPIVQAFDDEHRELMARLTAEYEQLLDHNDTGAIFRLTLSPFIVAYSRLVMLSLALQQAFEKGLTREDYFLIGSIQAASSVINIFVEKLVPTGFLRFAPDCYYVFSGFASAFLLKLTQPKFHNVLDASQRTRILELVGGLVKALSHIGDDKSTPALYSKFLKSLLAKVQLTVATTESPSSGSPNSEESTPKAKPKAVFKASPSSPTMITVTASSGQVPPQLQIVCPSPTKVTATTKTTTTTTPAVANALASTTTSEAQAPIDLSFFEAFLQSSTPIPQHTTTTMTTSLDLTPFSDVATAASTFPDTSVNTPRDHVADVGASSDQSESLPWLFDFGEHGDAMEAEGDFSDIIAMRAMNEETFGDYLYMPGMRR</sequence>
<feature type="compositionally biased region" description="Polar residues" evidence="7">
    <location>
        <begin position="164"/>
        <end position="185"/>
    </location>
</feature>
<evidence type="ECO:0000256" key="7">
    <source>
        <dbReference type="SAM" id="MobiDB-lite"/>
    </source>
</evidence>
<dbReference type="PROSITE" id="PS00463">
    <property type="entry name" value="ZN2_CY6_FUNGAL_1"/>
    <property type="match status" value="1"/>
</dbReference>
<keyword evidence="2" id="KW-0479">Metal-binding</keyword>
<dbReference type="InterPro" id="IPR036864">
    <property type="entry name" value="Zn2-C6_fun-type_DNA-bd_sf"/>
</dbReference>
<dbReference type="GO" id="GO:0008270">
    <property type="term" value="F:zinc ion binding"/>
    <property type="evidence" value="ECO:0007669"/>
    <property type="project" value="InterPro"/>
</dbReference>
<reference evidence="9 10" key="1">
    <citation type="journal article" date="2016" name="Mol. Biol. Evol.">
        <title>Comparative Genomics of Early-Diverging Mushroom-Forming Fungi Provides Insights into the Origins of Lignocellulose Decay Capabilities.</title>
        <authorList>
            <person name="Nagy L.G."/>
            <person name="Riley R."/>
            <person name="Tritt A."/>
            <person name="Adam C."/>
            <person name="Daum C."/>
            <person name="Floudas D."/>
            <person name="Sun H."/>
            <person name="Yadav J.S."/>
            <person name="Pangilinan J."/>
            <person name="Larsson K.H."/>
            <person name="Matsuura K."/>
            <person name="Barry K."/>
            <person name="Labutti K."/>
            <person name="Kuo R."/>
            <person name="Ohm R.A."/>
            <person name="Bhattacharya S.S."/>
            <person name="Shirouzu T."/>
            <person name="Yoshinaga Y."/>
            <person name="Martin F.M."/>
            <person name="Grigoriev I.V."/>
            <person name="Hibbett D.S."/>
        </authorList>
    </citation>
    <scope>NUCLEOTIDE SEQUENCE [LARGE SCALE GENOMIC DNA]</scope>
    <source>
        <strain evidence="9 10">HHB10207 ss-3</strain>
    </source>
</reference>
<feature type="compositionally biased region" description="Low complexity" evidence="7">
    <location>
        <begin position="950"/>
        <end position="962"/>
    </location>
</feature>
<dbReference type="GO" id="GO:0005634">
    <property type="term" value="C:nucleus"/>
    <property type="evidence" value="ECO:0007669"/>
    <property type="project" value="UniProtKB-SubCell"/>
</dbReference>
<evidence type="ECO:0000256" key="6">
    <source>
        <dbReference type="ARBA" id="ARBA00023242"/>
    </source>
</evidence>
<dbReference type="InterPro" id="IPR001138">
    <property type="entry name" value="Zn2Cys6_DnaBD"/>
</dbReference>
<dbReference type="STRING" id="1314776.A0A166EFB3"/>
<dbReference type="Proteomes" id="UP000076798">
    <property type="component" value="Unassembled WGS sequence"/>
</dbReference>
<organism evidence="9 10">
    <name type="scientific">Sistotremastrum suecicum HHB10207 ss-3</name>
    <dbReference type="NCBI Taxonomy" id="1314776"/>
    <lineage>
        <taxon>Eukaryota</taxon>
        <taxon>Fungi</taxon>
        <taxon>Dikarya</taxon>
        <taxon>Basidiomycota</taxon>
        <taxon>Agaricomycotina</taxon>
        <taxon>Agaricomycetes</taxon>
        <taxon>Sistotremastrales</taxon>
        <taxon>Sistotremastraceae</taxon>
        <taxon>Sistotremastrum</taxon>
    </lineage>
</organism>
<feature type="region of interest" description="Disordered" evidence="7">
    <location>
        <begin position="950"/>
        <end position="975"/>
    </location>
</feature>
<feature type="region of interest" description="Disordered" evidence="7">
    <location>
        <begin position="418"/>
        <end position="438"/>
    </location>
</feature>
<evidence type="ECO:0000313" key="9">
    <source>
        <dbReference type="EMBL" id="KZT39530.1"/>
    </source>
</evidence>
<keyword evidence="3" id="KW-0805">Transcription regulation</keyword>
<evidence type="ECO:0000259" key="8">
    <source>
        <dbReference type="PROSITE" id="PS50048"/>
    </source>
</evidence>
<dbReference type="GO" id="GO:0006351">
    <property type="term" value="P:DNA-templated transcription"/>
    <property type="evidence" value="ECO:0007669"/>
    <property type="project" value="InterPro"/>
</dbReference>
<evidence type="ECO:0000256" key="5">
    <source>
        <dbReference type="ARBA" id="ARBA00023163"/>
    </source>
</evidence>
<evidence type="ECO:0000256" key="2">
    <source>
        <dbReference type="ARBA" id="ARBA00022723"/>
    </source>
</evidence>
<keyword evidence="4" id="KW-0238">DNA-binding</keyword>
<comment type="subcellular location">
    <subcellularLocation>
        <location evidence="1">Nucleus</location>
    </subcellularLocation>
</comment>
<dbReference type="GO" id="GO:0000976">
    <property type="term" value="F:transcription cis-regulatory region binding"/>
    <property type="evidence" value="ECO:0007669"/>
    <property type="project" value="TreeGrafter"/>
</dbReference>
<feature type="region of interest" description="Disordered" evidence="7">
    <location>
        <begin position="68"/>
        <end position="108"/>
    </location>
</feature>
<keyword evidence="5" id="KW-0804">Transcription</keyword>
<gene>
    <name evidence="9" type="ORF">SISSUDRAFT_1045390</name>
</gene>
<feature type="compositionally biased region" description="Polar residues" evidence="7">
    <location>
        <begin position="98"/>
        <end position="108"/>
    </location>
</feature>
<dbReference type="EMBL" id="KV428044">
    <property type="protein sequence ID" value="KZT39530.1"/>
    <property type="molecule type" value="Genomic_DNA"/>
</dbReference>
<dbReference type="CDD" id="cd00067">
    <property type="entry name" value="GAL4"/>
    <property type="match status" value="1"/>
</dbReference>
<dbReference type="SMART" id="SM00066">
    <property type="entry name" value="GAL4"/>
    <property type="match status" value="1"/>
</dbReference>
<evidence type="ECO:0000256" key="4">
    <source>
        <dbReference type="ARBA" id="ARBA00023125"/>
    </source>
</evidence>
<accession>A0A166EFB3</accession>